<dbReference type="RefSeq" id="WP_117444579.1">
    <property type="nucleotide sequence ID" value="NZ_JAJFEN010000052.1"/>
</dbReference>
<dbReference type="Proteomes" id="UP000260025">
    <property type="component" value="Unassembled WGS sequence"/>
</dbReference>
<evidence type="ECO:0000313" key="1">
    <source>
        <dbReference type="EMBL" id="RGC11172.1"/>
    </source>
</evidence>
<name>A0A3E2VLL1_CLOIN</name>
<comment type="caution">
    <text evidence="1">The sequence shown here is derived from an EMBL/GenBank/DDBJ whole genome shotgun (WGS) entry which is preliminary data.</text>
</comment>
<sequence length="408" mass="45229">MRAATCVADITPKCAVHLCGYVGEARKHTAKGVHDSPLAVSLLLEIDTVTLLFISIDVVTLGGEKAAAIKKQIKEVLPIDRDHIIIHAVHTHSAANGLGDEAIFDTPDNPEYFAYVSKQITESVKTLPAQLQEVTAWIDTCKIHGYYSKRTDKTLPFEDNGTIIKFMHNDSVVAAMCNFNCHATVLGMDNMLLSADLIGKVRSLMKDHLGVIPYTFTGASGDISNRQYRQGNDFQELERVGTGIAHILKQMDSYEELHLSKVKTTVYDHPVHYDNTVFYADYRKGIAQAEAVLSRKDATADERKLAASEILLLKMKLQTAQIDFHVRGILLHMNELTIVTFPGELASAFGLQLRAACKTKHFLLIGYANDYQGYFMEAQEYGKTYETKASNTPVGESERIACEIGDLL</sequence>
<protein>
    <recommendedName>
        <fullName evidence="3">Neutral/alkaline non-lysosomal ceramidase N-terminal domain-containing protein</fullName>
    </recommendedName>
</protein>
<evidence type="ECO:0008006" key="3">
    <source>
        <dbReference type="Google" id="ProtNLM"/>
    </source>
</evidence>
<proteinExistence type="predicted"/>
<gene>
    <name evidence="1" type="ORF">DXA38_19085</name>
</gene>
<dbReference type="AlphaFoldDB" id="A0A3E2VLL1"/>
<organism evidence="1 2">
    <name type="scientific">Clostridium innocuum</name>
    <dbReference type="NCBI Taxonomy" id="1522"/>
    <lineage>
        <taxon>Bacteria</taxon>
        <taxon>Bacillati</taxon>
        <taxon>Bacillota</taxon>
        <taxon>Clostridia</taxon>
        <taxon>Eubacteriales</taxon>
        <taxon>Clostridiaceae</taxon>
        <taxon>Clostridium</taxon>
    </lineage>
</organism>
<dbReference type="EMBL" id="QVEV01000041">
    <property type="protein sequence ID" value="RGC11172.1"/>
    <property type="molecule type" value="Genomic_DNA"/>
</dbReference>
<reference evidence="1 2" key="1">
    <citation type="submission" date="2018-08" db="EMBL/GenBank/DDBJ databases">
        <title>A genome reference for cultivated species of the human gut microbiota.</title>
        <authorList>
            <person name="Zou Y."/>
            <person name="Xue W."/>
            <person name="Luo G."/>
        </authorList>
    </citation>
    <scope>NUCLEOTIDE SEQUENCE [LARGE SCALE GENOMIC DNA]</scope>
    <source>
        <strain evidence="1 2">OF01-2LB</strain>
    </source>
</reference>
<dbReference type="OrthoDB" id="337762at2"/>
<accession>A0A3E2VLL1</accession>
<evidence type="ECO:0000313" key="2">
    <source>
        <dbReference type="Proteomes" id="UP000260025"/>
    </source>
</evidence>